<name>A0A0D6L762_9BILA</name>
<protein>
    <submittedName>
        <fullName evidence="1">Uncharacterized protein</fullName>
    </submittedName>
</protein>
<keyword evidence="2" id="KW-1185">Reference proteome</keyword>
<dbReference type="AlphaFoldDB" id="A0A0D6L762"/>
<dbReference type="EMBL" id="KE128923">
    <property type="protein sequence ID" value="EPB65356.1"/>
    <property type="molecule type" value="Genomic_DNA"/>
</dbReference>
<evidence type="ECO:0000313" key="2">
    <source>
        <dbReference type="Proteomes" id="UP000054495"/>
    </source>
</evidence>
<sequence>MERNTRKERNLLLAIFATNARSMESILLKGASPKTRRI</sequence>
<gene>
    <name evidence="1" type="ORF">ANCCEY_15581</name>
</gene>
<proteinExistence type="predicted"/>
<evidence type="ECO:0000313" key="1">
    <source>
        <dbReference type="EMBL" id="EPB65356.1"/>
    </source>
</evidence>
<organism evidence="1 2">
    <name type="scientific">Ancylostoma ceylanicum</name>
    <dbReference type="NCBI Taxonomy" id="53326"/>
    <lineage>
        <taxon>Eukaryota</taxon>
        <taxon>Metazoa</taxon>
        <taxon>Ecdysozoa</taxon>
        <taxon>Nematoda</taxon>
        <taxon>Chromadorea</taxon>
        <taxon>Rhabditida</taxon>
        <taxon>Rhabditina</taxon>
        <taxon>Rhabditomorpha</taxon>
        <taxon>Strongyloidea</taxon>
        <taxon>Ancylostomatidae</taxon>
        <taxon>Ancylostomatinae</taxon>
        <taxon>Ancylostoma</taxon>
    </lineage>
</organism>
<reference evidence="1 2" key="1">
    <citation type="submission" date="2013-05" db="EMBL/GenBank/DDBJ databases">
        <title>Draft genome of the parasitic nematode Anyclostoma ceylanicum.</title>
        <authorList>
            <person name="Mitreva M."/>
        </authorList>
    </citation>
    <scope>NUCLEOTIDE SEQUENCE [LARGE SCALE GENOMIC DNA]</scope>
</reference>
<dbReference type="Proteomes" id="UP000054495">
    <property type="component" value="Unassembled WGS sequence"/>
</dbReference>
<accession>A0A0D6L762</accession>